<dbReference type="Proteomes" id="UP001589585">
    <property type="component" value="Unassembled WGS sequence"/>
</dbReference>
<dbReference type="RefSeq" id="WP_379861637.1">
    <property type="nucleotide sequence ID" value="NZ_JBHMFC010000074.1"/>
</dbReference>
<feature type="signal peptide" evidence="1">
    <location>
        <begin position="1"/>
        <end position="19"/>
    </location>
</feature>
<dbReference type="EMBL" id="JBHMFC010000074">
    <property type="protein sequence ID" value="MFB9057410.1"/>
    <property type="molecule type" value="Genomic_DNA"/>
</dbReference>
<proteinExistence type="predicted"/>
<organism evidence="2 3">
    <name type="scientific">Mariniflexile ostreae</name>
    <dbReference type="NCBI Taxonomy" id="1520892"/>
    <lineage>
        <taxon>Bacteria</taxon>
        <taxon>Pseudomonadati</taxon>
        <taxon>Bacteroidota</taxon>
        <taxon>Flavobacteriia</taxon>
        <taxon>Flavobacteriales</taxon>
        <taxon>Flavobacteriaceae</taxon>
        <taxon>Mariniflexile</taxon>
    </lineage>
</organism>
<protein>
    <submittedName>
        <fullName evidence="2">Uncharacterized protein</fullName>
    </submittedName>
</protein>
<name>A0ABV5FD92_9FLAO</name>
<gene>
    <name evidence="2" type="ORF">ACFFU9_11730</name>
</gene>
<feature type="chain" id="PRO_5047105433" evidence="1">
    <location>
        <begin position="20"/>
        <end position="152"/>
    </location>
</feature>
<evidence type="ECO:0000313" key="2">
    <source>
        <dbReference type="EMBL" id="MFB9057410.1"/>
    </source>
</evidence>
<keyword evidence="3" id="KW-1185">Reference proteome</keyword>
<keyword evidence="1" id="KW-0732">Signal</keyword>
<evidence type="ECO:0000256" key="1">
    <source>
        <dbReference type="SAM" id="SignalP"/>
    </source>
</evidence>
<sequence>MKKKSIITKGLIATGMLYANVNASVASQEDVIKDNIETALKHTNMDVENGVNQIYHWRIETEAGVFSGACKSIDEVNKEIEKHAGASKVFTKSITPITLSENETGDTLFTWSVITKKGHASGQSATLEEAQHMIKLFHSEDVVKSNIIKSKK</sequence>
<accession>A0ABV5FD92</accession>
<evidence type="ECO:0000313" key="3">
    <source>
        <dbReference type="Proteomes" id="UP001589585"/>
    </source>
</evidence>
<reference evidence="2 3" key="1">
    <citation type="submission" date="2024-09" db="EMBL/GenBank/DDBJ databases">
        <authorList>
            <person name="Sun Q."/>
            <person name="Mori K."/>
        </authorList>
    </citation>
    <scope>NUCLEOTIDE SEQUENCE [LARGE SCALE GENOMIC DNA]</scope>
    <source>
        <strain evidence="2 3">CECT 8622</strain>
    </source>
</reference>
<comment type="caution">
    <text evidence="2">The sequence shown here is derived from an EMBL/GenBank/DDBJ whole genome shotgun (WGS) entry which is preliminary data.</text>
</comment>